<evidence type="ECO:0000313" key="2">
    <source>
        <dbReference type="Proteomes" id="UP000688137"/>
    </source>
</evidence>
<gene>
    <name evidence="1" type="ORF">PPRIM_AZ9-3.1.T0050076</name>
</gene>
<protein>
    <submittedName>
        <fullName evidence="1">Uncharacterized protein</fullName>
    </submittedName>
</protein>
<organism evidence="1 2">
    <name type="scientific">Paramecium primaurelia</name>
    <dbReference type="NCBI Taxonomy" id="5886"/>
    <lineage>
        <taxon>Eukaryota</taxon>
        <taxon>Sar</taxon>
        <taxon>Alveolata</taxon>
        <taxon>Ciliophora</taxon>
        <taxon>Intramacronucleata</taxon>
        <taxon>Oligohymenophorea</taxon>
        <taxon>Peniculida</taxon>
        <taxon>Parameciidae</taxon>
        <taxon>Paramecium</taxon>
    </lineage>
</organism>
<name>A0A8S1JNP7_PARPR</name>
<dbReference type="AlphaFoldDB" id="A0A8S1JNP7"/>
<sequence>MNFDIETFSKSYIIEIIKYLTQKSNIFKLIQDANDNLQNKYENQQFVNLRANYYYKMSIIINDLVDINLDDKFQFLILIKKIIKFIKTENPELSIKFKYLIHLLSFLTKFTKIYLQLLIDFKFNNTLITKIVFDQFTELSQFQQNELISSSFIKYFESNEKKDLNTQEYPEQGEQEDQYFQIYINKEIEESFTKYFIFIQEPQIRIKKIYSKS</sequence>
<evidence type="ECO:0000313" key="1">
    <source>
        <dbReference type="EMBL" id="CAD8043425.1"/>
    </source>
</evidence>
<comment type="caution">
    <text evidence="1">The sequence shown here is derived from an EMBL/GenBank/DDBJ whole genome shotgun (WGS) entry which is preliminary data.</text>
</comment>
<reference evidence="1" key="1">
    <citation type="submission" date="2021-01" db="EMBL/GenBank/DDBJ databases">
        <authorList>
            <consortium name="Genoscope - CEA"/>
            <person name="William W."/>
        </authorList>
    </citation>
    <scope>NUCLEOTIDE SEQUENCE</scope>
</reference>
<proteinExistence type="predicted"/>
<dbReference type="EMBL" id="CAJJDM010000002">
    <property type="protein sequence ID" value="CAD8043425.1"/>
    <property type="molecule type" value="Genomic_DNA"/>
</dbReference>
<dbReference type="Proteomes" id="UP000688137">
    <property type="component" value="Unassembled WGS sequence"/>
</dbReference>
<accession>A0A8S1JNP7</accession>
<keyword evidence="2" id="KW-1185">Reference proteome</keyword>